<name>A0A8K1CCL1_PYTOL</name>
<protein>
    <submittedName>
        <fullName evidence="2">Uncharacterized protein</fullName>
    </submittedName>
</protein>
<proteinExistence type="predicted"/>
<comment type="caution">
    <text evidence="2">The sequence shown here is derived from an EMBL/GenBank/DDBJ whole genome shotgun (WGS) entry which is preliminary data.</text>
</comment>
<gene>
    <name evidence="2" type="ORF">Poli38472_004931</name>
</gene>
<reference evidence="2" key="1">
    <citation type="submission" date="2019-03" db="EMBL/GenBank/DDBJ databases">
        <title>Long read genome sequence of the mycoparasitic Pythium oligandrum ATCC 38472 isolated from sugarbeet rhizosphere.</title>
        <authorList>
            <person name="Gaulin E."/>
        </authorList>
    </citation>
    <scope>NUCLEOTIDE SEQUENCE</scope>
    <source>
        <strain evidence="2">ATCC 38472_TT</strain>
    </source>
</reference>
<organism evidence="2 3">
    <name type="scientific">Pythium oligandrum</name>
    <name type="common">Mycoparasitic fungus</name>
    <dbReference type="NCBI Taxonomy" id="41045"/>
    <lineage>
        <taxon>Eukaryota</taxon>
        <taxon>Sar</taxon>
        <taxon>Stramenopiles</taxon>
        <taxon>Oomycota</taxon>
        <taxon>Peronosporomycetes</taxon>
        <taxon>Pythiales</taxon>
        <taxon>Pythiaceae</taxon>
        <taxon>Pythium</taxon>
    </lineage>
</organism>
<evidence type="ECO:0000256" key="1">
    <source>
        <dbReference type="SAM" id="MobiDB-lite"/>
    </source>
</evidence>
<keyword evidence="3" id="KW-1185">Reference proteome</keyword>
<dbReference type="Proteomes" id="UP000794436">
    <property type="component" value="Unassembled WGS sequence"/>
</dbReference>
<dbReference type="EMBL" id="SPLM01000109">
    <property type="protein sequence ID" value="TMW59862.1"/>
    <property type="molecule type" value="Genomic_DNA"/>
</dbReference>
<dbReference type="AlphaFoldDB" id="A0A8K1CCL1"/>
<feature type="region of interest" description="Disordered" evidence="1">
    <location>
        <begin position="27"/>
        <end position="65"/>
    </location>
</feature>
<evidence type="ECO:0000313" key="2">
    <source>
        <dbReference type="EMBL" id="TMW59862.1"/>
    </source>
</evidence>
<accession>A0A8K1CCL1</accession>
<dbReference type="PANTHER" id="PTHR35796:SF3">
    <property type="entry name" value="BHLH DOMAIN-CONTAINING PROTEIN"/>
    <property type="match status" value="1"/>
</dbReference>
<sequence>MNWLELQLDDDPETLRAALELIDSAADAPIDAEDAGDHTTSDSVEEKHGREELHEPTQRTSLRRKKEIQQLQHKVTELETTLSNLRNTERGVISAKELTSELVWKDIALRQRKQRCDAETENERLTAMLHAQTVVGKQLLHLLHYTTASQSEAARIAKEPPRDSTPTEEQYRHLDELFAESESVFASERFNTPKPSFQDLRVLKDGTKGMVIDTFAAWVVPFEASQVADALWGSMTHYDDSKMCKSIQMNVETKDDTLIASFTISNASIPDGTYGYYSGTSLGRRYRSDDGSTLIVSMMSGEMVGSTPTSQDHIGALEVQWMRIRPIQSIVETESAPIVQVQLNRQIRLTFPTSHSAARRSIVGAVIELLLLQVEDDITRKQEMVERLMFQARA</sequence>
<feature type="compositionally biased region" description="Basic and acidic residues" evidence="1">
    <location>
        <begin position="35"/>
        <end position="57"/>
    </location>
</feature>
<dbReference type="PANTHER" id="PTHR35796">
    <property type="entry name" value="HYPOTHETICAL CYTOSOLIC PROTEIN"/>
    <property type="match status" value="1"/>
</dbReference>
<evidence type="ECO:0000313" key="3">
    <source>
        <dbReference type="Proteomes" id="UP000794436"/>
    </source>
</evidence>